<dbReference type="PANTHER" id="PTHR11256:SF41">
    <property type="entry name" value="BCL-2 HOMOLOGOUS ANTAGONIST_KILLER"/>
    <property type="match status" value="1"/>
</dbReference>
<proteinExistence type="inferred from homology"/>
<organism evidence="4 5">
    <name type="scientific">Romanomermis culicivorax</name>
    <name type="common">Nematode worm</name>
    <dbReference type="NCBI Taxonomy" id="13658"/>
    <lineage>
        <taxon>Eukaryota</taxon>
        <taxon>Metazoa</taxon>
        <taxon>Ecdysozoa</taxon>
        <taxon>Nematoda</taxon>
        <taxon>Enoplea</taxon>
        <taxon>Dorylaimia</taxon>
        <taxon>Mermithida</taxon>
        <taxon>Mermithoidea</taxon>
        <taxon>Mermithidae</taxon>
        <taxon>Romanomermis</taxon>
    </lineage>
</organism>
<dbReference type="InterPro" id="IPR046371">
    <property type="entry name" value="Bcl-2_BH1-3"/>
</dbReference>
<evidence type="ECO:0000313" key="5">
    <source>
        <dbReference type="WBParaSite" id="nRc.2.0.1.t46209-RA"/>
    </source>
</evidence>
<keyword evidence="2" id="KW-0053">Apoptosis</keyword>
<dbReference type="GO" id="GO:0097192">
    <property type="term" value="P:extrinsic apoptotic signaling pathway in absence of ligand"/>
    <property type="evidence" value="ECO:0007669"/>
    <property type="project" value="TreeGrafter"/>
</dbReference>
<accession>A0A915L585</accession>
<reference evidence="5" key="1">
    <citation type="submission" date="2022-11" db="UniProtKB">
        <authorList>
            <consortium name="WormBaseParasite"/>
        </authorList>
    </citation>
    <scope>IDENTIFICATION</scope>
</reference>
<evidence type="ECO:0000259" key="3">
    <source>
        <dbReference type="SMART" id="SM00337"/>
    </source>
</evidence>
<dbReference type="GO" id="GO:0005741">
    <property type="term" value="C:mitochondrial outer membrane"/>
    <property type="evidence" value="ECO:0007669"/>
    <property type="project" value="TreeGrafter"/>
</dbReference>
<dbReference type="Proteomes" id="UP000887565">
    <property type="component" value="Unplaced"/>
</dbReference>
<comment type="similarity">
    <text evidence="1">Belongs to the Bcl-2 family.</text>
</comment>
<dbReference type="Gene3D" id="1.10.437.10">
    <property type="entry name" value="Blc2-like"/>
    <property type="match status" value="1"/>
</dbReference>
<dbReference type="WBParaSite" id="nRc.2.0.1.t46209-RA">
    <property type="protein sequence ID" value="nRc.2.0.1.t46209-RA"/>
    <property type="gene ID" value="nRc.2.0.1.g46209"/>
</dbReference>
<dbReference type="AlphaFoldDB" id="A0A915L585"/>
<dbReference type="PROSITE" id="PS50062">
    <property type="entry name" value="BCL2_FAMILY"/>
    <property type="match status" value="1"/>
</dbReference>
<dbReference type="PANTHER" id="PTHR11256">
    <property type="entry name" value="BCL-2 RELATED"/>
    <property type="match status" value="1"/>
</dbReference>
<dbReference type="GO" id="GO:0051400">
    <property type="term" value="F:BH domain binding"/>
    <property type="evidence" value="ECO:0007669"/>
    <property type="project" value="TreeGrafter"/>
</dbReference>
<dbReference type="InterPro" id="IPR026298">
    <property type="entry name" value="Bcl-2_fam"/>
</dbReference>
<keyword evidence="4" id="KW-1185">Reference proteome</keyword>
<feature type="domain" description="Bcl-2 Bcl-2 homology region 1-3" evidence="3">
    <location>
        <begin position="15"/>
        <end position="114"/>
    </location>
</feature>
<dbReference type="GO" id="GO:0001836">
    <property type="term" value="P:release of cytochrome c from mitochondria"/>
    <property type="evidence" value="ECO:0007669"/>
    <property type="project" value="TreeGrafter"/>
</dbReference>
<dbReference type="CDD" id="cd06845">
    <property type="entry name" value="Bcl-2_like"/>
    <property type="match status" value="1"/>
</dbReference>
<dbReference type="InterPro" id="IPR036834">
    <property type="entry name" value="Bcl-2-like_sf"/>
</dbReference>
<evidence type="ECO:0000313" key="4">
    <source>
        <dbReference type="Proteomes" id="UP000887565"/>
    </source>
</evidence>
<dbReference type="GO" id="GO:0008630">
    <property type="term" value="P:intrinsic apoptotic signaling pathway in response to DNA damage"/>
    <property type="evidence" value="ECO:0007669"/>
    <property type="project" value="TreeGrafter"/>
</dbReference>
<dbReference type="GO" id="GO:0042981">
    <property type="term" value="P:regulation of apoptotic process"/>
    <property type="evidence" value="ECO:0007669"/>
    <property type="project" value="InterPro"/>
</dbReference>
<dbReference type="Pfam" id="PF00452">
    <property type="entry name" value="Bcl-2"/>
    <property type="match status" value="1"/>
</dbReference>
<dbReference type="SUPFAM" id="SSF56854">
    <property type="entry name" value="Bcl-2 inhibitors of programmed cell death"/>
    <property type="match status" value="1"/>
</dbReference>
<dbReference type="SMART" id="SM00337">
    <property type="entry name" value="BCL"/>
    <property type="match status" value="1"/>
</dbReference>
<sequence length="147" mass="16866">MIARRLSFISAQMDARYGPQLDGMVAQILPNILVATDAVLDHAYHVFQHVASNLFRDGQITWCRIIALLSFGYRLGVALFRHGVNHFVHFVVKLVTKFIVNERIYRWIIQRGGWRVIKGVAPPPIGLTESQKLRNMSQLLDKRVRDT</sequence>
<evidence type="ECO:0000256" key="1">
    <source>
        <dbReference type="ARBA" id="ARBA00009458"/>
    </source>
</evidence>
<name>A0A915L585_ROMCU</name>
<dbReference type="InterPro" id="IPR002475">
    <property type="entry name" value="Bcl2-like"/>
</dbReference>
<evidence type="ECO:0000256" key="2">
    <source>
        <dbReference type="ARBA" id="ARBA00022703"/>
    </source>
</evidence>
<protein>
    <submittedName>
        <fullName evidence="5">Bcl-2 Bcl-2 homology region 1-3 domain-containing protein</fullName>
    </submittedName>
</protein>
<dbReference type="PRINTS" id="PR01862">
    <property type="entry name" value="BCL2FAMILY"/>
</dbReference>
<dbReference type="GO" id="GO:0015288">
    <property type="term" value="F:porin activity"/>
    <property type="evidence" value="ECO:0007669"/>
    <property type="project" value="TreeGrafter"/>
</dbReference>